<dbReference type="AlphaFoldDB" id="A0A1M5NXB7"/>
<gene>
    <name evidence="2" type="ORF">SAMN05443636_1363</name>
</gene>
<organism evidence="2 3">
    <name type="scientific">Halobaculum gomorrense</name>
    <dbReference type="NCBI Taxonomy" id="43928"/>
    <lineage>
        <taxon>Archaea</taxon>
        <taxon>Methanobacteriati</taxon>
        <taxon>Methanobacteriota</taxon>
        <taxon>Stenosarchaea group</taxon>
        <taxon>Halobacteria</taxon>
        <taxon>Halobacteriales</taxon>
        <taxon>Haloferacaceae</taxon>
        <taxon>Halobaculum</taxon>
    </lineage>
</organism>
<sequence length="29" mass="2941">MCDGPVSGPATGVPAITEGRREPAERGTE</sequence>
<accession>A0A1M5NXB7</accession>
<keyword evidence="3" id="KW-1185">Reference proteome</keyword>
<feature type="region of interest" description="Disordered" evidence="1">
    <location>
        <begin position="1"/>
        <end position="29"/>
    </location>
</feature>
<evidence type="ECO:0000313" key="2">
    <source>
        <dbReference type="EMBL" id="SHG93613.1"/>
    </source>
</evidence>
<feature type="compositionally biased region" description="Basic and acidic residues" evidence="1">
    <location>
        <begin position="18"/>
        <end position="29"/>
    </location>
</feature>
<reference evidence="2 3" key="1">
    <citation type="submission" date="2016-11" db="EMBL/GenBank/DDBJ databases">
        <authorList>
            <person name="Jaros S."/>
            <person name="Januszkiewicz K."/>
            <person name="Wedrychowicz H."/>
        </authorList>
    </citation>
    <scope>NUCLEOTIDE SEQUENCE [LARGE SCALE GENOMIC DNA]</scope>
    <source>
        <strain evidence="2 3">DSM 9297</strain>
    </source>
</reference>
<protein>
    <submittedName>
        <fullName evidence="2">Uncharacterized protein</fullName>
    </submittedName>
</protein>
<evidence type="ECO:0000313" key="3">
    <source>
        <dbReference type="Proteomes" id="UP000184357"/>
    </source>
</evidence>
<proteinExistence type="predicted"/>
<dbReference type="Proteomes" id="UP000184357">
    <property type="component" value="Unassembled WGS sequence"/>
</dbReference>
<dbReference type="EMBL" id="FQWV01000003">
    <property type="protein sequence ID" value="SHG93613.1"/>
    <property type="molecule type" value="Genomic_DNA"/>
</dbReference>
<evidence type="ECO:0000256" key="1">
    <source>
        <dbReference type="SAM" id="MobiDB-lite"/>
    </source>
</evidence>
<name>A0A1M5NXB7_9EURY</name>